<evidence type="ECO:0000256" key="1">
    <source>
        <dbReference type="ARBA" id="ARBA00004635"/>
    </source>
</evidence>
<comment type="caution">
    <text evidence="10">The sequence shown here is derived from an EMBL/GenBank/DDBJ whole genome shotgun (WGS) entry which is preliminary data.</text>
</comment>
<evidence type="ECO:0000259" key="9">
    <source>
        <dbReference type="Pfam" id="PF25198"/>
    </source>
</evidence>
<evidence type="ECO:0000256" key="2">
    <source>
        <dbReference type="ARBA" id="ARBA00007886"/>
    </source>
</evidence>
<evidence type="ECO:0000259" key="8">
    <source>
        <dbReference type="Pfam" id="PF05504"/>
    </source>
</evidence>
<keyword evidence="11" id="KW-1185">Reference proteome</keyword>
<dbReference type="Proteomes" id="UP001344888">
    <property type="component" value="Unassembled WGS sequence"/>
</dbReference>
<evidence type="ECO:0000256" key="4">
    <source>
        <dbReference type="ARBA" id="ARBA00022729"/>
    </source>
</evidence>
<organism evidence="10 11">
    <name type="scientific">Metasolibacillus meyeri</name>
    <dbReference type="NCBI Taxonomy" id="1071052"/>
    <lineage>
        <taxon>Bacteria</taxon>
        <taxon>Bacillati</taxon>
        <taxon>Bacillota</taxon>
        <taxon>Bacilli</taxon>
        <taxon>Bacillales</taxon>
        <taxon>Caryophanaceae</taxon>
        <taxon>Metasolibacillus</taxon>
    </lineage>
</organism>
<evidence type="ECO:0000313" key="10">
    <source>
        <dbReference type="EMBL" id="MEC1180309.1"/>
    </source>
</evidence>
<dbReference type="Gene3D" id="3.30.300.210">
    <property type="entry name" value="Nutrient germinant receptor protein C, domain 3"/>
    <property type="match status" value="1"/>
</dbReference>
<keyword evidence="6" id="KW-0564">Palmitate</keyword>
<keyword evidence="7" id="KW-0449">Lipoprotein</keyword>
<feature type="domain" description="Spore germination protein N-terminal" evidence="9">
    <location>
        <begin position="23"/>
        <end position="196"/>
    </location>
</feature>
<proteinExistence type="inferred from homology"/>
<evidence type="ECO:0000256" key="3">
    <source>
        <dbReference type="ARBA" id="ARBA00022544"/>
    </source>
</evidence>
<dbReference type="PANTHER" id="PTHR35789:SF1">
    <property type="entry name" value="SPORE GERMINATION PROTEIN B3"/>
    <property type="match status" value="1"/>
</dbReference>
<evidence type="ECO:0000256" key="5">
    <source>
        <dbReference type="ARBA" id="ARBA00023136"/>
    </source>
</evidence>
<keyword evidence="5" id="KW-0472">Membrane</keyword>
<evidence type="ECO:0000256" key="7">
    <source>
        <dbReference type="ARBA" id="ARBA00023288"/>
    </source>
</evidence>
<keyword evidence="4" id="KW-0732">Signal</keyword>
<dbReference type="InterPro" id="IPR008844">
    <property type="entry name" value="Spore_GerAC-like"/>
</dbReference>
<dbReference type="PROSITE" id="PS51257">
    <property type="entry name" value="PROKAR_LIPOPROTEIN"/>
    <property type="match status" value="1"/>
</dbReference>
<dbReference type="Pfam" id="PF05504">
    <property type="entry name" value="Spore_GerAC"/>
    <property type="match status" value="1"/>
</dbReference>
<dbReference type="RefSeq" id="WP_326124889.1">
    <property type="nucleotide sequence ID" value="NZ_JARSFG010000026.1"/>
</dbReference>
<feature type="domain" description="Spore germination GerAC-like C-terminal" evidence="8">
    <location>
        <begin position="222"/>
        <end position="386"/>
    </location>
</feature>
<dbReference type="Pfam" id="PF25198">
    <property type="entry name" value="Spore_GerAC_N"/>
    <property type="match status" value="1"/>
</dbReference>
<keyword evidence="3" id="KW-0309">Germination</keyword>
<dbReference type="Gene3D" id="6.20.190.10">
    <property type="entry name" value="Nutrient germinant receptor protein C, domain 1"/>
    <property type="match status" value="1"/>
</dbReference>
<comment type="subcellular location">
    <subcellularLocation>
        <location evidence="1">Membrane</location>
        <topology evidence="1">Lipid-anchor</topology>
    </subcellularLocation>
</comment>
<dbReference type="AlphaFoldDB" id="A0AAW9NXA9"/>
<dbReference type="GO" id="GO:0016020">
    <property type="term" value="C:membrane"/>
    <property type="evidence" value="ECO:0007669"/>
    <property type="project" value="UniProtKB-SubCell"/>
</dbReference>
<accession>A0AAW9NXA9</accession>
<protein>
    <submittedName>
        <fullName evidence="10">Ger(X)C family spore germination protein</fullName>
    </submittedName>
</protein>
<dbReference type="PANTHER" id="PTHR35789">
    <property type="entry name" value="SPORE GERMINATION PROTEIN B3"/>
    <property type="match status" value="1"/>
</dbReference>
<evidence type="ECO:0000256" key="6">
    <source>
        <dbReference type="ARBA" id="ARBA00023139"/>
    </source>
</evidence>
<comment type="similarity">
    <text evidence="2">Belongs to the GerABKC lipoprotein family.</text>
</comment>
<dbReference type="EMBL" id="JARSFG010000026">
    <property type="protein sequence ID" value="MEC1180309.1"/>
    <property type="molecule type" value="Genomic_DNA"/>
</dbReference>
<dbReference type="InterPro" id="IPR057336">
    <property type="entry name" value="GerAC_N"/>
</dbReference>
<reference evidence="10 11" key="1">
    <citation type="submission" date="2023-03" db="EMBL/GenBank/DDBJ databases">
        <title>Bacillus Genome Sequencing.</title>
        <authorList>
            <person name="Dunlap C."/>
        </authorList>
    </citation>
    <scope>NUCLEOTIDE SEQUENCE [LARGE SCALE GENOMIC DNA]</scope>
    <source>
        <strain evidence="10 11">B-59205</strain>
    </source>
</reference>
<gene>
    <name evidence="10" type="ORF">P9B03_17585</name>
</gene>
<dbReference type="GO" id="GO:0009847">
    <property type="term" value="P:spore germination"/>
    <property type="evidence" value="ECO:0007669"/>
    <property type="project" value="InterPro"/>
</dbReference>
<dbReference type="InterPro" id="IPR038501">
    <property type="entry name" value="Spore_GerAC_C_sf"/>
</dbReference>
<dbReference type="InterPro" id="IPR046953">
    <property type="entry name" value="Spore_GerAC-like_C"/>
</dbReference>
<name>A0AAW9NXA9_9BACL</name>
<evidence type="ECO:0000313" key="11">
    <source>
        <dbReference type="Proteomes" id="UP001344888"/>
    </source>
</evidence>
<dbReference type="NCBIfam" id="TIGR02887">
    <property type="entry name" value="spore_ger_x_C"/>
    <property type="match status" value="1"/>
</dbReference>
<sequence>MRKITSVLLLTLLCMLLSGCWSKKELNEIAIVVALGIDQKGDEFEVTVQIVNPGEISSKQPTSGRSPVSTYSATGSTVFEAIRKVTLLAPRKSYFSHLQIVVLGSELTESGIKPVLDLLTRDHEFRNDFTIIAANETTAKNIISVLTPVEKIPANKIAYSLKISEKAWGSTVTVTMSDIITLLHGEENSLVLSTLELIGNKQAGMSRENVDQIVAPAALKYSGLAVIKQGKKVGQLTDEESTGYNFLTDNITSSIMQITCPNGGNLATEITHTKTTVKGKIDKDIPKIHVSVDVQQNVGEVHCVIDLTTEQAIMHINEETSVVIKQKMEKTLYALQKKYQADAVHFNKILHQQEARKWKNIKDQWATIFPDVEVVIDVVVHTRNSGTTQNSTFFLTKE</sequence>